<gene>
    <name evidence="2" type="ORF">BRADI_1g51108v3</name>
</gene>
<evidence type="ECO:0000313" key="3">
    <source>
        <dbReference type="EnsemblPlants" id="PNT76657"/>
    </source>
</evidence>
<proteinExistence type="predicted"/>
<feature type="chain" id="PRO_5036043430" evidence="1">
    <location>
        <begin position="31"/>
        <end position="71"/>
    </location>
</feature>
<dbReference type="AlphaFoldDB" id="A0A2K2DQV0"/>
<evidence type="ECO:0000313" key="2">
    <source>
        <dbReference type="EMBL" id="PNT76657.1"/>
    </source>
</evidence>
<dbReference type="EnsemblPlants" id="PNT76657">
    <property type="protein sequence ID" value="PNT76657"/>
    <property type="gene ID" value="BRADI_1g51108v3"/>
</dbReference>
<feature type="signal peptide" evidence="1">
    <location>
        <begin position="1"/>
        <end position="30"/>
    </location>
</feature>
<organism evidence="2">
    <name type="scientific">Brachypodium distachyon</name>
    <name type="common">Purple false brome</name>
    <name type="synonym">Trachynia distachya</name>
    <dbReference type="NCBI Taxonomy" id="15368"/>
    <lineage>
        <taxon>Eukaryota</taxon>
        <taxon>Viridiplantae</taxon>
        <taxon>Streptophyta</taxon>
        <taxon>Embryophyta</taxon>
        <taxon>Tracheophyta</taxon>
        <taxon>Spermatophyta</taxon>
        <taxon>Magnoliopsida</taxon>
        <taxon>Liliopsida</taxon>
        <taxon>Poales</taxon>
        <taxon>Poaceae</taxon>
        <taxon>BOP clade</taxon>
        <taxon>Pooideae</taxon>
        <taxon>Stipodae</taxon>
        <taxon>Brachypodieae</taxon>
        <taxon>Brachypodium</taxon>
    </lineage>
</organism>
<protein>
    <submittedName>
        <fullName evidence="2 3">Uncharacterized protein</fullName>
    </submittedName>
</protein>
<keyword evidence="4" id="KW-1185">Reference proteome</keyword>
<evidence type="ECO:0000256" key="1">
    <source>
        <dbReference type="SAM" id="SignalP"/>
    </source>
</evidence>
<sequence length="71" mass="7135">MATATKPAATMVMGAVLLVLLVAASCSVVAVEGRRSLIVPVNLEIDGGVLNVEAEVTTDPTTVAANVELGD</sequence>
<dbReference type="EMBL" id="CM000880">
    <property type="protein sequence ID" value="PNT76657.1"/>
    <property type="molecule type" value="Genomic_DNA"/>
</dbReference>
<evidence type="ECO:0000313" key="4">
    <source>
        <dbReference type="Proteomes" id="UP000008810"/>
    </source>
</evidence>
<dbReference type="Gramene" id="PNT76657">
    <property type="protein sequence ID" value="PNT76657"/>
    <property type="gene ID" value="BRADI_1g51108v3"/>
</dbReference>
<dbReference type="InParanoid" id="A0A2K2DQV0"/>
<reference evidence="3" key="3">
    <citation type="submission" date="2018-08" db="UniProtKB">
        <authorList>
            <consortium name="EnsemblPlants"/>
        </authorList>
    </citation>
    <scope>IDENTIFICATION</scope>
    <source>
        <strain evidence="3">cv. Bd21</strain>
    </source>
</reference>
<name>A0A2K2DQV0_BRADI</name>
<dbReference type="PROSITE" id="PS51257">
    <property type="entry name" value="PROKAR_LIPOPROTEIN"/>
    <property type="match status" value="1"/>
</dbReference>
<dbReference type="Proteomes" id="UP000008810">
    <property type="component" value="Chromosome 1"/>
</dbReference>
<reference evidence="2 3" key="1">
    <citation type="journal article" date="2010" name="Nature">
        <title>Genome sequencing and analysis of the model grass Brachypodium distachyon.</title>
        <authorList>
            <consortium name="International Brachypodium Initiative"/>
        </authorList>
    </citation>
    <scope>NUCLEOTIDE SEQUENCE [LARGE SCALE GENOMIC DNA]</scope>
    <source>
        <strain evidence="2 3">Bd21</strain>
    </source>
</reference>
<reference evidence="2" key="2">
    <citation type="submission" date="2017-06" db="EMBL/GenBank/DDBJ databases">
        <title>WGS assembly of Brachypodium distachyon.</title>
        <authorList>
            <consortium name="The International Brachypodium Initiative"/>
            <person name="Lucas S."/>
            <person name="Harmon-Smith M."/>
            <person name="Lail K."/>
            <person name="Tice H."/>
            <person name="Grimwood J."/>
            <person name="Bruce D."/>
            <person name="Barry K."/>
            <person name="Shu S."/>
            <person name="Lindquist E."/>
            <person name="Wang M."/>
            <person name="Pitluck S."/>
            <person name="Vogel J.P."/>
            <person name="Garvin D.F."/>
            <person name="Mockler T.C."/>
            <person name="Schmutz J."/>
            <person name="Rokhsar D."/>
            <person name="Bevan M.W."/>
        </authorList>
    </citation>
    <scope>NUCLEOTIDE SEQUENCE</scope>
    <source>
        <strain evidence="2">Bd21</strain>
    </source>
</reference>
<accession>A0A2K2DQV0</accession>
<keyword evidence="1" id="KW-0732">Signal</keyword>